<dbReference type="EMBL" id="FXTN01000005">
    <property type="protein sequence ID" value="SMO70413.1"/>
    <property type="molecule type" value="Genomic_DNA"/>
</dbReference>
<dbReference type="CDD" id="cd01992">
    <property type="entry name" value="TilS_N"/>
    <property type="match status" value="1"/>
</dbReference>
<dbReference type="InterPro" id="IPR012795">
    <property type="entry name" value="tRNA_Ile_lys_synt_N"/>
</dbReference>
<dbReference type="GO" id="GO:0032267">
    <property type="term" value="F:tRNA(Ile)-lysidine synthase activity"/>
    <property type="evidence" value="ECO:0007669"/>
    <property type="project" value="UniProtKB-EC"/>
</dbReference>
<accession>A0A521DFE0</accession>
<sequence>MLPLQNFTGYIHQNALFSPGDQILLAVSGGKDSVLMAHFFKQAGLNFGIAHCNFGLRSGESQRDEHFVRRLAAVMDVPIYVTHFETKAYAAGHKISTQMAARDLRYQWFEELRITHQYDCIALAHHQDDAIETVLLNLVRGTGIAGLHGILPKRDHLIRPLLFLSRKDIDELIRAASIDYVEDSSNLSADYARNKLRLEVIPRLKEINPSLEETFAHNIERFADTELVLQQRIAALQDDICERRADGIYLSIEKISTLHPKRLLMYELLKPYGFSEPVSEELLDSLAKQSGTSFYSASHRLTINRQELIITRINEEHDRQMIQRADRTAEFGQRRIEIRYTEQAGFENNINKAFVDLDKLIFPLVLRTWQEGDRFMPLGMKNYKKMSDFFIDKKVPLPEKEHIPILVNGNGEIVWVAGLRQDNRYKVTSTTKKVAIFEQKFI</sequence>
<dbReference type="InterPro" id="IPR011063">
    <property type="entry name" value="TilS/TtcA_N"/>
</dbReference>
<evidence type="ECO:0000256" key="3">
    <source>
        <dbReference type="ARBA" id="ARBA00022598"/>
    </source>
</evidence>
<dbReference type="Gene3D" id="3.40.50.620">
    <property type="entry name" value="HUPs"/>
    <property type="match status" value="1"/>
</dbReference>
<dbReference type="RefSeq" id="WP_142528522.1">
    <property type="nucleotide sequence ID" value="NZ_CBCSJO010000005.1"/>
</dbReference>
<keyword evidence="6 8" id="KW-0067">ATP-binding</keyword>
<keyword evidence="5 8" id="KW-0547">Nucleotide-binding</keyword>
<evidence type="ECO:0000256" key="4">
    <source>
        <dbReference type="ARBA" id="ARBA00022694"/>
    </source>
</evidence>
<dbReference type="PANTHER" id="PTHR43033:SF1">
    <property type="entry name" value="TRNA(ILE)-LYSIDINE SYNTHASE-RELATED"/>
    <property type="match status" value="1"/>
</dbReference>
<proteinExistence type="inferred from homology"/>
<gene>
    <name evidence="8" type="primary">tilS</name>
    <name evidence="10" type="ORF">SAMN06265348_105319</name>
</gene>
<evidence type="ECO:0000313" key="10">
    <source>
        <dbReference type="EMBL" id="SMO70413.1"/>
    </source>
</evidence>
<dbReference type="PANTHER" id="PTHR43033">
    <property type="entry name" value="TRNA(ILE)-LYSIDINE SYNTHASE-RELATED"/>
    <property type="match status" value="1"/>
</dbReference>
<dbReference type="Pfam" id="PF11734">
    <property type="entry name" value="TilS_C"/>
    <property type="match status" value="1"/>
</dbReference>
<comment type="subcellular location">
    <subcellularLocation>
        <location evidence="1 8">Cytoplasm</location>
    </subcellularLocation>
</comment>
<comment type="domain">
    <text evidence="8">The N-terminal region contains the highly conserved SGGXDS motif, predicted to be a P-loop motif involved in ATP binding.</text>
</comment>
<evidence type="ECO:0000256" key="1">
    <source>
        <dbReference type="ARBA" id="ARBA00004496"/>
    </source>
</evidence>
<dbReference type="InterPro" id="IPR012796">
    <property type="entry name" value="Lysidine-tRNA-synth_C"/>
</dbReference>
<comment type="similarity">
    <text evidence="8">Belongs to the tRNA(Ile)-lysidine synthase family.</text>
</comment>
<evidence type="ECO:0000256" key="8">
    <source>
        <dbReference type="HAMAP-Rule" id="MF_01161"/>
    </source>
</evidence>
<dbReference type="InterPro" id="IPR012094">
    <property type="entry name" value="tRNA_Ile_lys_synt"/>
</dbReference>
<dbReference type="InterPro" id="IPR014729">
    <property type="entry name" value="Rossmann-like_a/b/a_fold"/>
</dbReference>
<dbReference type="GO" id="GO:0005737">
    <property type="term" value="C:cytoplasm"/>
    <property type="evidence" value="ECO:0007669"/>
    <property type="project" value="UniProtKB-SubCell"/>
</dbReference>
<dbReference type="NCBIfam" id="TIGR02433">
    <property type="entry name" value="lysidine_TilS_C"/>
    <property type="match status" value="1"/>
</dbReference>
<feature type="binding site" evidence="8">
    <location>
        <begin position="28"/>
        <end position="33"/>
    </location>
    <ligand>
        <name>ATP</name>
        <dbReference type="ChEBI" id="CHEBI:30616"/>
    </ligand>
</feature>
<dbReference type="OrthoDB" id="9807403at2"/>
<dbReference type="HAMAP" id="MF_01161">
    <property type="entry name" value="tRNA_Ile_lys_synt"/>
    <property type="match status" value="1"/>
</dbReference>
<dbReference type="SUPFAM" id="SSF56037">
    <property type="entry name" value="PheT/TilS domain"/>
    <property type="match status" value="1"/>
</dbReference>
<dbReference type="AlphaFoldDB" id="A0A521DFE0"/>
<evidence type="ECO:0000256" key="5">
    <source>
        <dbReference type="ARBA" id="ARBA00022741"/>
    </source>
</evidence>
<dbReference type="SMART" id="SM00977">
    <property type="entry name" value="TilS_C"/>
    <property type="match status" value="1"/>
</dbReference>
<dbReference type="GO" id="GO:0006400">
    <property type="term" value="P:tRNA modification"/>
    <property type="evidence" value="ECO:0007669"/>
    <property type="project" value="UniProtKB-UniRule"/>
</dbReference>
<keyword evidence="11" id="KW-1185">Reference proteome</keyword>
<reference evidence="10 11" key="1">
    <citation type="submission" date="2017-05" db="EMBL/GenBank/DDBJ databases">
        <authorList>
            <person name="Varghese N."/>
            <person name="Submissions S."/>
        </authorList>
    </citation>
    <scope>NUCLEOTIDE SEQUENCE [LARGE SCALE GENOMIC DNA]</scope>
    <source>
        <strain evidence="10 11">DSM 19036</strain>
    </source>
</reference>
<keyword evidence="4 8" id="KW-0819">tRNA processing</keyword>
<dbReference type="SUPFAM" id="SSF52402">
    <property type="entry name" value="Adenine nucleotide alpha hydrolases-like"/>
    <property type="match status" value="1"/>
</dbReference>
<organism evidence="10 11">
    <name type="scientific">Pedobacter westerhofensis</name>
    <dbReference type="NCBI Taxonomy" id="425512"/>
    <lineage>
        <taxon>Bacteria</taxon>
        <taxon>Pseudomonadati</taxon>
        <taxon>Bacteroidota</taxon>
        <taxon>Sphingobacteriia</taxon>
        <taxon>Sphingobacteriales</taxon>
        <taxon>Sphingobacteriaceae</taxon>
        <taxon>Pedobacter</taxon>
    </lineage>
</organism>
<dbReference type="EC" id="6.3.4.19" evidence="8"/>
<keyword evidence="3 8" id="KW-0436">Ligase</keyword>
<evidence type="ECO:0000313" key="11">
    <source>
        <dbReference type="Proteomes" id="UP000320300"/>
    </source>
</evidence>
<comment type="catalytic activity">
    <reaction evidence="7 8">
        <text>cytidine(34) in tRNA(Ile2) + L-lysine + ATP = lysidine(34) in tRNA(Ile2) + AMP + diphosphate + H(+)</text>
        <dbReference type="Rhea" id="RHEA:43744"/>
        <dbReference type="Rhea" id="RHEA-COMP:10625"/>
        <dbReference type="Rhea" id="RHEA-COMP:10670"/>
        <dbReference type="ChEBI" id="CHEBI:15378"/>
        <dbReference type="ChEBI" id="CHEBI:30616"/>
        <dbReference type="ChEBI" id="CHEBI:32551"/>
        <dbReference type="ChEBI" id="CHEBI:33019"/>
        <dbReference type="ChEBI" id="CHEBI:82748"/>
        <dbReference type="ChEBI" id="CHEBI:83665"/>
        <dbReference type="ChEBI" id="CHEBI:456215"/>
        <dbReference type="EC" id="6.3.4.19"/>
    </reaction>
</comment>
<dbReference type="Pfam" id="PF01171">
    <property type="entry name" value="ATP_bind_3"/>
    <property type="match status" value="1"/>
</dbReference>
<dbReference type="Proteomes" id="UP000320300">
    <property type="component" value="Unassembled WGS sequence"/>
</dbReference>
<dbReference type="GO" id="GO:0005524">
    <property type="term" value="F:ATP binding"/>
    <property type="evidence" value="ECO:0007669"/>
    <property type="project" value="UniProtKB-UniRule"/>
</dbReference>
<evidence type="ECO:0000256" key="2">
    <source>
        <dbReference type="ARBA" id="ARBA00022490"/>
    </source>
</evidence>
<keyword evidence="2 8" id="KW-0963">Cytoplasm</keyword>
<evidence type="ECO:0000256" key="7">
    <source>
        <dbReference type="ARBA" id="ARBA00048539"/>
    </source>
</evidence>
<dbReference type="NCBIfam" id="TIGR02432">
    <property type="entry name" value="lysidine_TilS_N"/>
    <property type="match status" value="1"/>
</dbReference>
<evidence type="ECO:0000259" key="9">
    <source>
        <dbReference type="SMART" id="SM00977"/>
    </source>
</evidence>
<evidence type="ECO:0000256" key="6">
    <source>
        <dbReference type="ARBA" id="ARBA00022840"/>
    </source>
</evidence>
<feature type="domain" description="Lysidine-tRNA(Ile) synthetase C-terminal" evidence="9">
    <location>
        <begin position="364"/>
        <end position="438"/>
    </location>
</feature>
<name>A0A521DFE0_9SPHI</name>
<comment type="function">
    <text evidence="8">Ligates lysine onto the cytidine present at position 34 of the AUA codon-specific tRNA(Ile) that contains the anticodon CAU, in an ATP-dependent manner. Cytidine is converted to lysidine, thus changing the amino acid specificity of the tRNA from methionine to isoleucine.</text>
</comment>
<protein>
    <recommendedName>
        <fullName evidence="8">tRNA(Ile)-lysidine synthase</fullName>
        <ecNumber evidence="8">6.3.4.19</ecNumber>
    </recommendedName>
    <alternativeName>
        <fullName evidence="8">tRNA(Ile)-2-lysyl-cytidine synthase</fullName>
    </alternativeName>
    <alternativeName>
        <fullName evidence="8">tRNA(Ile)-lysidine synthetase</fullName>
    </alternativeName>
</protein>